<evidence type="ECO:0000256" key="1">
    <source>
        <dbReference type="ARBA" id="ARBA00004370"/>
    </source>
</evidence>
<reference evidence="5" key="1">
    <citation type="submission" date="2019-10" db="EMBL/GenBank/DDBJ databases">
        <authorList>
            <person name="Soares A.E.R."/>
            <person name="Aleixo A."/>
            <person name="Schneider P."/>
            <person name="Miyaki C.Y."/>
            <person name="Schneider M.P."/>
            <person name="Mello C."/>
            <person name="Vasconcelos A.T.R."/>
        </authorList>
    </citation>
    <scope>NUCLEOTIDE SEQUENCE</scope>
    <source>
        <tissue evidence="5">Muscle</tissue>
    </source>
</reference>
<dbReference type="EMBL" id="WHWB01032763">
    <property type="protein sequence ID" value="KAJ7423975.1"/>
    <property type="molecule type" value="Genomic_DNA"/>
</dbReference>
<feature type="domain" description="PSI" evidence="4">
    <location>
        <begin position="22"/>
        <end position="73"/>
    </location>
</feature>
<keyword evidence="3" id="KW-0325">Glycoprotein</keyword>
<dbReference type="Pfam" id="PF01437">
    <property type="entry name" value="PSI"/>
    <property type="match status" value="1"/>
</dbReference>
<keyword evidence="6" id="KW-1185">Reference proteome</keyword>
<gene>
    <name evidence="5" type="ORF">WISP_31019</name>
</gene>
<sequence>MYVFGGFNSLLLSDILKFTPERCEAFANQSSCQGAGPGIRCVWNPRQSRCVPWENATLDQQQKVPITLYDNCPKDNPAYYCNKKTSCKSCAMDQNCQWEPRNQECIALPVNLLFNIVVSALITDCRGMGLGNNKEYTGYPSLE</sequence>
<comment type="caution">
    <text evidence="5">The sequence shown here is derived from an EMBL/GenBank/DDBJ whole genome shotgun (WGS) entry which is preliminary data.</text>
</comment>
<dbReference type="Proteomes" id="UP001145742">
    <property type="component" value="Unassembled WGS sequence"/>
</dbReference>
<organism evidence="5 6">
    <name type="scientific">Willisornis vidua</name>
    <name type="common">Xingu scale-backed antbird</name>
    <dbReference type="NCBI Taxonomy" id="1566151"/>
    <lineage>
        <taxon>Eukaryota</taxon>
        <taxon>Metazoa</taxon>
        <taxon>Chordata</taxon>
        <taxon>Craniata</taxon>
        <taxon>Vertebrata</taxon>
        <taxon>Euteleostomi</taxon>
        <taxon>Archelosauria</taxon>
        <taxon>Archosauria</taxon>
        <taxon>Dinosauria</taxon>
        <taxon>Saurischia</taxon>
        <taxon>Theropoda</taxon>
        <taxon>Coelurosauria</taxon>
        <taxon>Aves</taxon>
        <taxon>Neognathae</taxon>
        <taxon>Neoaves</taxon>
        <taxon>Telluraves</taxon>
        <taxon>Australaves</taxon>
        <taxon>Passeriformes</taxon>
        <taxon>Thamnophilidae</taxon>
        <taxon>Willisornis</taxon>
    </lineage>
</organism>
<dbReference type="InterPro" id="IPR002165">
    <property type="entry name" value="Plexin_repeat"/>
</dbReference>
<evidence type="ECO:0000256" key="3">
    <source>
        <dbReference type="ARBA" id="ARBA00023180"/>
    </source>
</evidence>
<proteinExistence type="predicted"/>
<comment type="subcellular location">
    <subcellularLocation>
        <location evidence="1">Membrane</location>
    </subcellularLocation>
</comment>
<feature type="domain" description="PSI" evidence="4">
    <location>
        <begin position="80"/>
        <end position="126"/>
    </location>
</feature>
<keyword evidence="2" id="KW-0472">Membrane</keyword>
<dbReference type="SMART" id="SM00423">
    <property type="entry name" value="PSI"/>
    <property type="match status" value="2"/>
</dbReference>
<accession>A0ABQ9DQY3</accession>
<name>A0ABQ9DQY3_9PASS</name>
<evidence type="ECO:0000313" key="5">
    <source>
        <dbReference type="EMBL" id="KAJ7423975.1"/>
    </source>
</evidence>
<protein>
    <recommendedName>
        <fullName evidence="4">PSI domain-containing protein</fullName>
    </recommendedName>
</protein>
<dbReference type="InterPro" id="IPR016201">
    <property type="entry name" value="PSI"/>
</dbReference>
<evidence type="ECO:0000259" key="4">
    <source>
        <dbReference type="SMART" id="SM00423"/>
    </source>
</evidence>
<evidence type="ECO:0000313" key="6">
    <source>
        <dbReference type="Proteomes" id="UP001145742"/>
    </source>
</evidence>
<evidence type="ECO:0000256" key="2">
    <source>
        <dbReference type="ARBA" id="ARBA00023136"/>
    </source>
</evidence>